<keyword evidence="3 12" id="KW-0479">Metal-binding</keyword>
<dbReference type="KEGG" id="alus:STSP2_00356"/>
<dbReference type="GO" id="GO:0003677">
    <property type="term" value="F:DNA binding"/>
    <property type="evidence" value="ECO:0007669"/>
    <property type="project" value="UniProtKB-UniRule"/>
</dbReference>
<dbReference type="InterPro" id="IPR003265">
    <property type="entry name" value="HhH-GPD_domain"/>
</dbReference>
<dbReference type="GO" id="GO:0051539">
    <property type="term" value="F:4 iron, 4 sulfur cluster binding"/>
    <property type="evidence" value="ECO:0007669"/>
    <property type="project" value="UniProtKB-UniRule"/>
</dbReference>
<dbReference type="InterPro" id="IPR003651">
    <property type="entry name" value="Endonuclease3_FeS-loop_motif"/>
</dbReference>
<keyword evidence="6 12" id="KW-0408">Iron</keyword>
<dbReference type="Pfam" id="PF00730">
    <property type="entry name" value="HhH-GPD"/>
    <property type="match status" value="1"/>
</dbReference>
<feature type="binding site" evidence="12">
    <location>
        <position position="232"/>
    </location>
    <ligand>
        <name>[4Fe-4S] cluster</name>
        <dbReference type="ChEBI" id="CHEBI:49883"/>
    </ligand>
</feature>
<protein>
    <recommendedName>
        <fullName evidence="12">Endonuclease III</fullName>
        <ecNumber evidence="12">4.2.99.18</ecNumber>
    </recommendedName>
    <alternativeName>
        <fullName evidence="12">DNA-(apurinic or apyrimidinic site) lyase</fullName>
    </alternativeName>
</protein>
<evidence type="ECO:0000256" key="6">
    <source>
        <dbReference type="ARBA" id="ARBA00023004"/>
    </source>
</evidence>
<keyword evidence="4 12" id="KW-0227">DNA damage</keyword>
<dbReference type="PIRSF" id="PIRSF001435">
    <property type="entry name" value="Nth"/>
    <property type="match status" value="1"/>
</dbReference>
<dbReference type="AlphaFoldDB" id="A0A1U9NH04"/>
<dbReference type="FunFam" id="1.10.340.30:FF:000001">
    <property type="entry name" value="Endonuclease III"/>
    <property type="match status" value="1"/>
</dbReference>
<dbReference type="InterPro" id="IPR005759">
    <property type="entry name" value="Nth"/>
</dbReference>
<dbReference type="EC" id="4.2.99.18" evidence="12"/>
<feature type="binding site" evidence="12">
    <location>
        <position position="238"/>
    </location>
    <ligand>
        <name>[4Fe-4S] cluster</name>
        <dbReference type="ChEBI" id="CHEBI:49883"/>
    </ligand>
</feature>
<evidence type="ECO:0000256" key="12">
    <source>
        <dbReference type="HAMAP-Rule" id="MF_00942"/>
    </source>
</evidence>
<dbReference type="RefSeq" id="WP_146659260.1">
    <property type="nucleotide sequence ID" value="NZ_CP019791.1"/>
</dbReference>
<accession>A0A1U9NH04</accession>
<dbReference type="GO" id="GO:0046872">
    <property type="term" value="F:metal ion binding"/>
    <property type="evidence" value="ECO:0007669"/>
    <property type="project" value="UniProtKB-KW"/>
</dbReference>
<organism evidence="15 16">
    <name type="scientific">Anaerohalosphaera lusitana</name>
    <dbReference type="NCBI Taxonomy" id="1936003"/>
    <lineage>
        <taxon>Bacteria</taxon>
        <taxon>Pseudomonadati</taxon>
        <taxon>Planctomycetota</taxon>
        <taxon>Phycisphaerae</taxon>
        <taxon>Sedimentisphaerales</taxon>
        <taxon>Anaerohalosphaeraceae</taxon>
        <taxon>Anaerohalosphaera</taxon>
    </lineage>
</organism>
<comment type="catalytic activity">
    <reaction evidence="12">
        <text>2'-deoxyribonucleotide-(2'-deoxyribose 5'-phosphate)-2'-deoxyribonucleotide-DNA = a 3'-end 2'-deoxyribonucleotide-(2,3-dehydro-2,3-deoxyribose 5'-phosphate)-DNA + a 5'-end 5'-phospho-2'-deoxyribonucleoside-DNA + H(+)</text>
        <dbReference type="Rhea" id="RHEA:66592"/>
        <dbReference type="Rhea" id="RHEA-COMP:13180"/>
        <dbReference type="Rhea" id="RHEA-COMP:16897"/>
        <dbReference type="Rhea" id="RHEA-COMP:17067"/>
        <dbReference type="ChEBI" id="CHEBI:15378"/>
        <dbReference type="ChEBI" id="CHEBI:136412"/>
        <dbReference type="ChEBI" id="CHEBI:157695"/>
        <dbReference type="ChEBI" id="CHEBI:167181"/>
        <dbReference type="EC" id="4.2.99.18"/>
    </reaction>
</comment>
<evidence type="ECO:0000256" key="3">
    <source>
        <dbReference type="ARBA" id="ARBA00022723"/>
    </source>
</evidence>
<keyword evidence="2 12" id="KW-0004">4Fe-4S</keyword>
<evidence type="ECO:0000259" key="14">
    <source>
        <dbReference type="SMART" id="SM00478"/>
    </source>
</evidence>
<gene>
    <name evidence="15" type="primary">pdg</name>
    <name evidence="12" type="synonym">nth</name>
    <name evidence="15" type="ORF">STSP2_00356</name>
</gene>
<dbReference type="Gene3D" id="1.10.1670.10">
    <property type="entry name" value="Helix-hairpin-Helix base-excision DNA repair enzymes (C-terminal)"/>
    <property type="match status" value="1"/>
</dbReference>
<evidence type="ECO:0000256" key="13">
    <source>
        <dbReference type="SAM" id="MobiDB-lite"/>
    </source>
</evidence>
<evidence type="ECO:0000256" key="9">
    <source>
        <dbReference type="ARBA" id="ARBA00023204"/>
    </source>
</evidence>
<keyword evidence="7 12" id="KW-0411">Iron-sulfur</keyword>
<name>A0A1U9NH04_9BACT</name>
<comment type="cofactor">
    <cofactor evidence="12">
        <name>[4Fe-4S] cluster</name>
        <dbReference type="ChEBI" id="CHEBI:49883"/>
    </cofactor>
    <text evidence="12">Binds 1 [4Fe-4S] cluster.</text>
</comment>
<evidence type="ECO:0000313" key="15">
    <source>
        <dbReference type="EMBL" id="AQT67213.1"/>
    </source>
</evidence>
<dbReference type="EMBL" id="CP019791">
    <property type="protein sequence ID" value="AQT67213.1"/>
    <property type="molecule type" value="Genomic_DNA"/>
</dbReference>
<dbReference type="OrthoDB" id="9800977at2"/>
<evidence type="ECO:0000256" key="5">
    <source>
        <dbReference type="ARBA" id="ARBA00022801"/>
    </source>
</evidence>
<keyword evidence="11 12" id="KW-0326">Glycosidase</keyword>
<dbReference type="FunFam" id="1.10.1670.10:FF:000001">
    <property type="entry name" value="Endonuclease III"/>
    <property type="match status" value="1"/>
</dbReference>
<dbReference type="InterPro" id="IPR023170">
    <property type="entry name" value="HhH_base_excis_C"/>
</dbReference>
<keyword evidence="9 12" id="KW-0234">DNA repair</keyword>
<dbReference type="GO" id="GO:0019104">
    <property type="term" value="F:DNA N-glycosylase activity"/>
    <property type="evidence" value="ECO:0007669"/>
    <property type="project" value="UniProtKB-UniRule"/>
</dbReference>
<reference evidence="16" key="1">
    <citation type="submission" date="2017-02" db="EMBL/GenBank/DDBJ databases">
        <title>Comparative genomics and description of representatives of a novel lineage of planctomycetes thriving in anoxic sediments.</title>
        <authorList>
            <person name="Spring S."/>
            <person name="Bunk B."/>
            <person name="Sproer C."/>
        </authorList>
    </citation>
    <scope>NUCLEOTIDE SEQUENCE [LARGE SCALE GENOMIC DNA]</scope>
    <source>
        <strain evidence="16">ST-NAGAB-D1</strain>
    </source>
</reference>
<comment type="similarity">
    <text evidence="1 12">Belongs to the Nth/MutY family.</text>
</comment>
<keyword evidence="15" id="KW-0255">Endonuclease</keyword>
<dbReference type="SMART" id="SM00478">
    <property type="entry name" value="ENDO3c"/>
    <property type="match status" value="1"/>
</dbReference>
<dbReference type="GO" id="GO:0140078">
    <property type="term" value="F:class I DNA-(apurinic or apyrimidinic site) endonuclease activity"/>
    <property type="evidence" value="ECO:0007669"/>
    <property type="project" value="UniProtKB-EC"/>
</dbReference>
<feature type="binding site" evidence="12">
    <location>
        <position position="229"/>
    </location>
    <ligand>
        <name>[4Fe-4S] cluster</name>
        <dbReference type="ChEBI" id="CHEBI:49883"/>
    </ligand>
</feature>
<feature type="binding site" evidence="12">
    <location>
        <position position="222"/>
    </location>
    <ligand>
        <name>[4Fe-4S] cluster</name>
        <dbReference type="ChEBI" id="CHEBI:49883"/>
    </ligand>
</feature>
<evidence type="ECO:0000256" key="11">
    <source>
        <dbReference type="ARBA" id="ARBA00023295"/>
    </source>
</evidence>
<dbReference type="SMART" id="SM00525">
    <property type="entry name" value="FES"/>
    <property type="match status" value="1"/>
</dbReference>
<evidence type="ECO:0000256" key="8">
    <source>
        <dbReference type="ARBA" id="ARBA00023125"/>
    </source>
</evidence>
<evidence type="ECO:0000256" key="1">
    <source>
        <dbReference type="ARBA" id="ARBA00008343"/>
    </source>
</evidence>
<sequence length="247" mass="27777" precursor="true">MAKKAAKKKVKKTKKKAAGKKTHRKKIKVDPAQAKKRVEKIFPVLVEAYPDARVSLNFSNPLELLIATILAAQCTDARVNIVTADLFKKYRSAEDWANADEEELQQDIRSCGFYRNKAKSIQKTCRAIIDKFGGEVPYTMEGLLELNGVGRKTANVLLGNAFETQGIVCDTHVIRLSRRLALSENRDPVKLEFDLMQIVPKEKWGGWTMFSHVLVFHGRAICNARKPDCENCPIAKHCPSAGKPELW</sequence>
<keyword evidence="8 12" id="KW-0238">DNA-binding</keyword>
<dbReference type="PANTHER" id="PTHR10359">
    <property type="entry name" value="A/G-SPECIFIC ADENINE GLYCOSYLASE/ENDONUCLEASE III"/>
    <property type="match status" value="1"/>
</dbReference>
<evidence type="ECO:0000256" key="7">
    <source>
        <dbReference type="ARBA" id="ARBA00023014"/>
    </source>
</evidence>
<evidence type="ECO:0000256" key="10">
    <source>
        <dbReference type="ARBA" id="ARBA00023239"/>
    </source>
</evidence>
<feature type="region of interest" description="Disordered" evidence="13">
    <location>
        <begin position="1"/>
        <end position="27"/>
    </location>
</feature>
<dbReference type="InterPro" id="IPR011257">
    <property type="entry name" value="DNA_glycosylase"/>
</dbReference>
<evidence type="ECO:0000256" key="4">
    <source>
        <dbReference type="ARBA" id="ARBA00022763"/>
    </source>
</evidence>
<comment type="function">
    <text evidence="12">DNA repair enzyme that has both DNA N-glycosylase activity and AP-lyase activity. The DNA N-glycosylase activity releases various damaged pyrimidines from DNA by cleaving the N-glycosidic bond, leaving an AP (apurinic/apyrimidinic) site. The AP-lyase activity cleaves the phosphodiester bond 3' to the AP site by a beta-elimination, leaving a 3'-terminal unsaturated sugar and a product with a terminal 5'-phosphate.</text>
</comment>
<dbReference type="PANTHER" id="PTHR10359:SF18">
    <property type="entry name" value="ENDONUCLEASE III"/>
    <property type="match status" value="1"/>
</dbReference>
<keyword evidence="10 12" id="KW-0456">Lyase</keyword>
<proteinExistence type="inferred from homology"/>
<dbReference type="Gene3D" id="1.10.340.30">
    <property type="entry name" value="Hypothetical protein, domain 2"/>
    <property type="match status" value="1"/>
</dbReference>
<keyword evidence="16" id="KW-1185">Reference proteome</keyword>
<keyword evidence="15" id="KW-0540">Nuclease</keyword>
<dbReference type="STRING" id="1936003.STSP2_00356"/>
<evidence type="ECO:0000313" key="16">
    <source>
        <dbReference type="Proteomes" id="UP000189674"/>
    </source>
</evidence>
<dbReference type="CDD" id="cd00056">
    <property type="entry name" value="ENDO3c"/>
    <property type="match status" value="1"/>
</dbReference>
<dbReference type="GO" id="GO:0006285">
    <property type="term" value="P:base-excision repair, AP site formation"/>
    <property type="evidence" value="ECO:0007669"/>
    <property type="project" value="TreeGrafter"/>
</dbReference>
<dbReference type="HAMAP" id="MF_00942">
    <property type="entry name" value="Nth"/>
    <property type="match status" value="1"/>
</dbReference>
<dbReference type="SUPFAM" id="SSF48150">
    <property type="entry name" value="DNA-glycosylase"/>
    <property type="match status" value="1"/>
</dbReference>
<dbReference type="Proteomes" id="UP000189674">
    <property type="component" value="Chromosome"/>
</dbReference>
<feature type="domain" description="HhH-GPD" evidence="14">
    <location>
        <begin position="70"/>
        <end position="220"/>
    </location>
</feature>
<dbReference type="NCBIfam" id="TIGR01083">
    <property type="entry name" value="nth"/>
    <property type="match status" value="1"/>
</dbReference>
<keyword evidence="5 12" id="KW-0378">Hydrolase</keyword>
<evidence type="ECO:0000256" key="2">
    <source>
        <dbReference type="ARBA" id="ARBA00022485"/>
    </source>
</evidence>